<proteinExistence type="predicted"/>
<gene>
    <name evidence="1" type="ORF">RHIZ70P_53</name>
</gene>
<reference evidence="1" key="1">
    <citation type="submission" date="2018-07" db="EMBL/GenBank/DDBJ databases">
        <authorList>
            <person name="Quirk P.G."/>
            <person name="Krulwich T.A."/>
        </authorList>
    </citation>
    <scope>NUCLEOTIDE SEQUENCE</scope>
    <source>
        <strain evidence="1">T2.30D-1.1_plasmid</strain>
        <plasmid evidence="1">1</plasmid>
    </source>
</reference>
<dbReference type="AlphaFoldDB" id="A0A380TMS4"/>
<evidence type="ECO:0000313" key="1">
    <source>
        <dbReference type="EMBL" id="SUS16556.1"/>
    </source>
</evidence>
<protein>
    <submittedName>
        <fullName evidence="1">Uncharacterized protein</fullName>
    </submittedName>
</protein>
<keyword evidence="1" id="KW-0614">Plasmid</keyword>
<geneLocation type="plasmid" evidence="1">
    <name>1</name>
</geneLocation>
<name>A0A380TMS4_9HYPH</name>
<dbReference type="EMBL" id="LS974446">
    <property type="protein sequence ID" value="SUS16556.1"/>
    <property type="molecule type" value="Genomic_DNA"/>
</dbReference>
<organism evidence="1">
    <name type="scientific">Ciceribacter selenitireducens ATCC BAA-1503</name>
    <dbReference type="NCBI Taxonomy" id="1336235"/>
    <lineage>
        <taxon>Bacteria</taxon>
        <taxon>Pseudomonadati</taxon>
        <taxon>Pseudomonadota</taxon>
        <taxon>Alphaproteobacteria</taxon>
        <taxon>Hyphomicrobiales</taxon>
        <taxon>Rhizobiaceae</taxon>
        <taxon>Ciceribacter</taxon>
    </lineage>
</organism>
<accession>A0A380TMS4</accession>
<sequence length="79" mass="8944">MGRRQSLQHAITASERVFGPAGNDDPELRRDDIEPFGSVFADQNLLQPLALFGDFRLDDLLDTLVVWQLTARICLNIFN</sequence>